<dbReference type="EMBL" id="CP090894">
    <property type="protein sequence ID" value="ULT96416.1"/>
    <property type="molecule type" value="Genomic_DNA"/>
</dbReference>
<evidence type="ECO:0000313" key="2">
    <source>
        <dbReference type="EMBL" id="ULT96416.1"/>
    </source>
</evidence>
<feature type="region of interest" description="Disordered" evidence="1">
    <location>
        <begin position="112"/>
        <end position="142"/>
    </location>
</feature>
<protein>
    <submittedName>
        <fullName evidence="2">Uncharacterized protein</fullName>
    </submittedName>
</protein>
<name>A0AAE9AIA1_CAEBR</name>
<evidence type="ECO:0000256" key="1">
    <source>
        <dbReference type="SAM" id="MobiDB-lite"/>
    </source>
</evidence>
<accession>A0AAE9AIA1</accession>
<dbReference type="AlphaFoldDB" id="A0AAE9AIA1"/>
<organism evidence="2 3">
    <name type="scientific">Caenorhabditis briggsae</name>
    <dbReference type="NCBI Taxonomy" id="6238"/>
    <lineage>
        <taxon>Eukaryota</taxon>
        <taxon>Metazoa</taxon>
        <taxon>Ecdysozoa</taxon>
        <taxon>Nematoda</taxon>
        <taxon>Chromadorea</taxon>
        <taxon>Rhabditida</taxon>
        <taxon>Rhabditina</taxon>
        <taxon>Rhabditomorpha</taxon>
        <taxon>Rhabditoidea</taxon>
        <taxon>Rhabditidae</taxon>
        <taxon>Peloderinae</taxon>
        <taxon>Caenorhabditis</taxon>
    </lineage>
</organism>
<sequence>MTSFPMSRDNKSQDVEHVISALEVERLNFKEMSEAMSLKRPRSTSNTTEEPEEKYSAHTAAQQMLLNPALVPVSTARGVQSLSFPLMQYCQMIQQMQHQNMEYPLSMMRKEKEDGWTQSASNTPASSRRQTMSTPSVGPRPIRVPQQSIFNPLHFGMLPQSQQLVPPNIEDAPSSSTGRPQSPAPHIYNVPSFQRADEEIYTKFVDSVRKLAAKLAMERS</sequence>
<feature type="region of interest" description="Disordered" evidence="1">
    <location>
        <begin position="165"/>
        <end position="188"/>
    </location>
</feature>
<proteinExistence type="predicted"/>
<feature type="region of interest" description="Disordered" evidence="1">
    <location>
        <begin position="33"/>
        <end position="52"/>
    </location>
</feature>
<gene>
    <name evidence="2" type="ORF">L3Y34_004782</name>
</gene>
<feature type="compositionally biased region" description="Polar residues" evidence="1">
    <location>
        <begin position="116"/>
        <end position="136"/>
    </location>
</feature>
<dbReference type="Proteomes" id="UP000827892">
    <property type="component" value="Chromosome IV"/>
</dbReference>
<reference evidence="2 3" key="1">
    <citation type="submission" date="2022-05" db="EMBL/GenBank/DDBJ databases">
        <title>Chromosome-level reference genomes for two strains of Caenorhabditis briggsae: an improved platform for comparative genomics.</title>
        <authorList>
            <person name="Stevens L."/>
            <person name="Andersen E.C."/>
        </authorList>
    </citation>
    <scope>NUCLEOTIDE SEQUENCE [LARGE SCALE GENOMIC DNA]</scope>
    <source>
        <strain evidence="2">QX1410_ONT</strain>
        <tissue evidence="2">Whole-organism</tissue>
    </source>
</reference>
<evidence type="ECO:0000313" key="3">
    <source>
        <dbReference type="Proteomes" id="UP000827892"/>
    </source>
</evidence>